<reference evidence="1 2" key="1">
    <citation type="submission" date="2019-02" db="EMBL/GenBank/DDBJ databases">
        <title>Deep-cultivation of Planctomycetes and their phenomic and genomic characterization uncovers novel biology.</title>
        <authorList>
            <person name="Wiegand S."/>
            <person name="Jogler M."/>
            <person name="Boedeker C."/>
            <person name="Pinto D."/>
            <person name="Vollmers J."/>
            <person name="Rivas-Marin E."/>
            <person name="Kohn T."/>
            <person name="Peeters S.H."/>
            <person name="Heuer A."/>
            <person name="Rast P."/>
            <person name="Oberbeckmann S."/>
            <person name="Bunk B."/>
            <person name="Jeske O."/>
            <person name="Meyerdierks A."/>
            <person name="Storesund J.E."/>
            <person name="Kallscheuer N."/>
            <person name="Luecker S."/>
            <person name="Lage O.M."/>
            <person name="Pohl T."/>
            <person name="Merkel B.J."/>
            <person name="Hornburger P."/>
            <person name="Mueller R.-W."/>
            <person name="Bruemmer F."/>
            <person name="Labrenz M."/>
            <person name="Spormann A.M."/>
            <person name="Op Den Camp H."/>
            <person name="Overmann J."/>
            <person name="Amann R."/>
            <person name="Jetten M.S.M."/>
            <person name="Mascher T."/>
            <person name="Medema M.H."/>
            <person name="Devos D.P."/>
            <person name="Kaster A.-K."/>
            <person name="Ovreas L."/>
            <person name="Rohde M."/>
            <person name="Galperin M.Y."/>
            <person name="Jogler C."/>
        </authorList>
    </citation>
    <scope>NUCLEOTIDE SEQUENCE [LARGE SCALE GENOMIC DNA]</scope>
    <source>
        <strain evidence="1 2">Pla144</strain>
    </source>
</reference>
<name>A0A5C6CD05_9BACT</name>
<dbReference type="Proteomes" id="UP000318437">
    <property type="component" value="Unassembled WGS sequence"/>
</dbReference>
<accession>A0A5C6CD05</accession>
<proteinExistence type="predicted"/>
<evidence type="ECO:0000313" key="2">
    <source>
        <dbReference type="Proteomes" id="UP000318437"/>
    </source>
</evidence>
<protein>
    <submittedName>
        <fullName evidence="1">Uncharacterized protein</fullName>
    </submittedName>
</protein>
<dbReference type="AlphaFoldDB" id="A0A5C6CD05"/>
<comment type="caution">
    <text evidence="1">The sequence shown here is derived from an EMBL/GenBank/DDBJ whole genome shotgun (WGS) entry which is preliminary data.</text>
</comment>
<dbReference type="EMBL" id="SJPS01000011">
    <property type="protein sequence ID" value="TWU21256.1"/>
    <property type="molecule type" value="Genomic_DNA"/>
</dbReference>
<organism evidence="1 2">
    <name type="scientific">Bythopirellula polymerisocia</name>
    <dbReference type="NCBI Taxonomy" id="2528003"/>
    <lineage>
        <taxon>Bacteria</taxon>
        <taxon>Pseudomonadati</taxon>
        <taxon>Planctomycetota</taxon>
        <taxon>Planctomycetia</taxon>
        <taxon>Pirellulales</taxon>
        <taxon>Lacipirellulaceae</taxon>
        <taxon>Bythopirellula</taxon>
    </lineage>
</organism>
<evidence type="ECO:0000313" key="1">
    <source>
        <dbReference type="EMBL" id="TWU21256.1"/>
    </source>
</evidence>
<gene>
    <name evidence="1" type="ORF">Pla144_46650</name>
</gene>
<keyword evidence="2" id="KW-1185">Reference proteome</keyword>
<sequence>MVREGTSTNRCIDDNIVTSFGQKLVANFRQVLHVGSQGG</sequence>